<feature type="non-terminal residue" evidence="1">
    <location>
        <position position="420"/>
    </location>
</feature>
<evidence type="ECO:0000313" key="2">
    <source>
        <dbReference type="Proteomes" id="UP000324800"/>
    </source>
</evidence>
<evidence type="ECO:0000313" key="1">
    <source>
        <dbReference type="EMBL" id="KAA6364801.1"/>
    </source>
</evidence>
<name>A0A5J4U4A6_9EUKA</name>
<accession>A0A5J4U4A6</accession>
<dbReference type="SUPFAM" id="SSF51126">
    <property type="entry name" value="Pectin lyase-like"/>
    <property type="match status" value="1"/>
</dbReference>
<organism evidence="1 2">
    <name type="scientific">Streblomastix strix</name>
    <dbReference type="NCBI Taxonomy" id="222440"/>
    <lineage>
        <taxon>Eukaryota</taxon>
        <taxon>Metamonada</taxon>
        <taxon>Preaxostyla</taxon>
        <taxon>Oxymonadida</taxon>
        <taxon>Streblomastigidae</taxon>
        <taxon>Streblomastix</taxon>
    </lineage>
</organism>
<reference evidence="1 2" key="1">
    <citation type="submission" date="2019-03" db="EMBL/GenBank/DDBJ databases">
        <title>Single cell metagenomics reveals metabolic interactions within the superorganism composed of flagellate Streblomastix strix and complex community of Bacteroidetes bacteria on its surface.</title>
        <authorList>
            <person name="Treitli S.C."/>
            <person name="Kolisko M."/>
            <person name="Husnik F."/>
            <person name="Keeling P."/>
            <person name="Hampl V."/>
        </authorList>
    </citation>
    <scope>NUCLEOTIDE SEQUENCE [LARGE SCALE GENOMIC DNA]</scope>
    <source>
        <strain evidence="1">ST1C</strain>
    </source>
</reference>
<protein>
    <recommendedName>
        <fullName evidence="3">Right handed beta helix domain-containing protein</fullName>
    </recommendedName>
</protein>
<proteinExistence type="predicted"/>
<dbReference type="EMBL" id="SNRW01021205">
    <property type="protein sequence ID" value="KAA6364801.1"/>
    <property type="molecule type" value="Genomic_DNA"/>
</dbReference>
<sequence length="420" mass="46837">MIIAILLFVALALSENLPQNSQRSSNDPCTFDVGKNQTYETIVAALAVTCNDGYIITLVDETYPYTQNLGSTSTKLIQGRNAQKTKWELTSSSDGILSQQRAVVTLKYLIFSFVNPSGTNYYPRQYLIQVGNQTAPNPSLSIQYCDFKSVARGVIMNTIFMIHINNADTISLDHCNFYGANSTGSNDPKMFGCERFSRLTLKYCTFQNGNFSNVYPAVHIDTSVINAITLIQFCKFLDSKIASDSQYGVFYMVCNNDHQTTIAQNNFINCQITGSSGDIFKIFDNRTSGQNRFIISGNTFDSNKGKQSGGIILDSRNPQSKFDFTYNEFISNNKTDTVNTEGRNAFLQWQSVPTNWNVSNIETKITQLFQCSETNADSPSVYYIVKNDSNTIKSGSVSIPFWLDTQPECDEDCGNIVSNT</sequence>
<comment type="caution">
    <text evidence="1">The sequence shown here is derived from an EMBL/GenBank/DDBJ whole genome shotgun (WGS) entry which is preliminary data.</text>
</comment>
<gene>
    <name evidence="1" type="ORF">EZS28_039672</name>
</gene>
<dbReference type="Proteomes" id="UP000324800">
    <property type="component" value="Unassembled WGS sequence"/>
</dbReference>
<evidence type="ECO:0008006" key="3">
    <source>
        <dbReference type="Google" id="ProtNLM"/>
    </source>
</evidence>
<dbReference type="InterPro" id="IPR011050">
    <property type="entry name" value="Pectin_lyase_fold/virulence"/>
</dbReference>
<dbReference type="AlphaFoldDB" id="A0A5J4U4A6"/>